<name>A0A5C8NFS1_9ACTN</name>
<sequence>MTDDGSRTTLVRVLQELSETLLTVIHGLPSPSAELGGVAFHDPVDEAYLPRNALVLGIGLTQDAEIAELLARLKDRGAIGLVVRGPRLLTDEITRAVDTSGIPLIALASGASWAQLAAMIRSLSVEDLVGGEDAESLGGLPSGDLFALANAVMAVIDAPVTILDRSSRVIAFSGRQDEGDASRIETILGRQAPERFTAAFVERGVFNALYRSDSPVWIEPGPPGTDLPRVAVAVRAGDEVLGSIWAVVREPLSEQRTQALIDATKLVALHMMRLRGGALGAQRLRADLASTALSGGPGAQEALRRLGLAGEAVLVLAMGLLAAEPSSVEAHARSQAERQRLSTGLAVHLAAVHPRCATTLVGEVCYALMPAGQESDADAQSRAARIAGEFLSRVTDGENALIGIGRVSSDLTRLADGRSSADRVLRVLLEHGGRHRRVARFEDVHVETLLLELRDLAAARGDRPTGPVARLIEYDRRKDSQLLETLEAWLDAFGDVATASAALFVHPNTFRYRLRRAVEVSGLDLDDSEARLAAMLQLRIVHALPGRPSSTD</sequence>
<organism evidence="2 3">
    <name type="scientific">Aeromicrobium terrae</name>
    <dbReference type="NCBI Taxonomy" id="2498846"/>
    <lineage>
        <taxon>Bacteria</taxon>
        <taxon>Bacillati</taxon>
        <taxon>Actinomycetota</taxon>
        <taxon>Actinomycetes</taxon>
        <taxon>Propionibacteriales</taxon>
        <taxon>Nocardioidaceae</taxon>
        <taxon>Aeromicrobium</taxon>
    </lineage>
</organism>
<evidence type="ECO:0000313" key="3">
    <source>
        <dbReference type="Proteomes" id="UP000321571"/>
    </source>
</evidence>
<dbReference type="InterPro" id="IPR042070">
    <property type="entry name" value="PucR_C-HTH_sf"/>
</dbReference>
<accession>A0A5C8NFS1</accession>
<gene>
    <name evidence="2" type="ORF">FHP06_09975</name>
</gene>
<dbReference type="AlphaFoldDB" id="A0A5C8NFS1"/>
<dbReference type="PANTHER" id="PTHR33744:SF17">
    <property type="entry name" value="CONSERVED PROTEIN"/>
    <property type="match status" value="1"/>
</dbReference>
<dbReference type="RefSeq" id="WP_147686319.1">
    <property type="nucleotide sequence ID" value="NZ_VDUX01000004.1"/>
</dbReference>
<dbReference type="PANTHER" id="PTHR33744">
    <property type="entry name" value="CARBOHYDRATE DIACID REGULATOR"/>
    <property type="match status" value="1"/>
</dbReference>
<dbReference type="OrthoDB" id="3190266at2"/>
<feature type="domain" description="PucR C-terminal helix-turn-helix" evidence="1">
    <location>
        <begin position="482"/>
        <end position="540"/>
    </location>
</feature>
<reference evidence="2 3" key="1">
    <citation type="submission" date="2019-06" db="EMBL/GenBank/DDBJ databases">
        <title>Aeromicrobium sp. nov., isolated from a maize field.</title>
        <authorList>
            <person name="Lin S.-Y."/>
            <person name="Tsai C.-F."/>
            <person name="Young C.-C."/>
        </authorList>
    </citation>
    <scope>NUCLEOTIDE SEQUENCE [LARGE SCALE GENOMIC DNA]</scope>
    <source>
        <strain evidence="2 3">CC-CFT486</strain>
    </source>
</reference>
<dbReference type="Proteomes" id="UP000321571">
    <property type="component" value="Unassembled WGS sequence"/>
</dbReference>
<protein>
    <submittedName>
        <fullName evidence="2">PucR family transcriptional regulator</fullName>
    </submittedName>
</protein>
<dbReference type="Pfam" id="PF13556">
    <property type="entry name" value="HTH_30"/>
    <property type="match status" value="1"/>
</dbReference>
<dbReference type="InterPro" id="IPR051448">
    <property type="entry name" value="CdaR-like_regulators"/>
</dbReference>
<dbReference type="Gene3D" id="1.10.10.2840">
    <property type="entry name" value="PucR C-terminal helix-turn-helix domain"/>
    <property type="match status" value="1"/>
</dbReference>
<evidence type="ECO:0000313" key="2">
    <source>
        <dbReference type="EMBL" id="TXL60744.1"/>
    </source>
</evidence>
<proteinExistence type="predicted"/>
<dbReference type="EMBL" id="VDUX01000004">
    <property type="protein sequence ID" value="TXL60744.1"/>
    <property type="molecule type" value="Genomic_DNA"/>
</dbReference>
<comment type="caution">
    <text evidence="2">The sequence shown here is derived from an EMBL/GenBank/DDBJ whole genome shotgun (WGS) entry which is preliminary data.</text>
</comment>
<evidence type="ECO:0000259" key="1">
    <source>
        <dbReference type="Pfam" id="PF13556"/>
    </source>
</evidence>
<dbReference type="InterPro" id="IPR025736">
    <property type="entry name" value="PucR_C-HTH_dom"/>
</dbReference>
<keyword evidence="3" id="KW-1185">Reference proteome</keyword>